<accession>A0A024GNS1</accession>
<dbReference type="PANTHER" id="PTHR13018">
    <property type="entry name" value="PROBABLE MEMBRANE PROTEIN DUF221-RELATED"/>
    <property type="match status" value="1"/>
</dbReference>
<comment type="caution">
    <text evidence="4">The sequence shown here is derived from an EMBL/GenBank/DDBJ whole genome shotgun (WGS) entry which is preliminary data.</text>
</comment>
<protein>
    <submittedName>
        <fullName evidence="4">Uncharacterized protein</fullName>
    </submittedName>
</protein>
<dbReference type="GO" id="GO:0005227">
    <property type="term" value="F:calcium-activated cation channel activity"/>
    <property type="evidence" value="ECO:0007669"/>
    <property type="project" value="InterPro"/>
</dbReference>
<dbReference type="STRING" id="65357.A0A024GNS1"/>
<evidence type="ECO:0000256" key="2">
    <source>
        <dbReference type="SAM" id="MobiDB-lite"/>
    </source>
</evidence>
<dbReference type="EMBL" id="CAIX01000198">
    <property type="protein sequence ID" value="CCI47987.1"/>
    <property type="molecule type" value="Genomic_DNA"/>
</dbReference>
<dbReference type="GO" id="GO:0005886">
    <property type="term" value="C:plasma membrane"/>
    <property type="evidence" value="ECO:0007669"/>
    <property type="project" value="TreeGrafter"/>
</dbReference>
<feature type="coiled-coil region" evidence="1">
    <location>
        <begin position="304"/>
        <end position="358"/>
    </location>
</feature>
<feature type="region of interest" description="Disordered" evidence="2">
    <location>
        <begin position="1"/>
        <end position="28"/>
    </location>
</feature>
<keyword evidence="3" id="KW-1133">Transmembrane helix</keyword>
<name>A0A024GNS1_9STRA</name>
<keyword evidence="1" id="KW-0175">Coiled coil</keyword>
<dbReference type="Proteomes" id="UP000053237">
    <property type="component" value="Unassembled WGS sequence"/>
</dbReference>
<keyword evidence="5" id="KW-1185">Reference proteome</keyword>
<proteinExistence type="predicted"/>
<keyword evidence="3" id="KW-0472">Membrane</keyword>
<feature type="transmembrane region" description="Helical" evidence="3">
    <location>
        <begin position="470"/>
        <end position="490"/>
    </location>
</feature>
<gene>
    <name evidence="4" type="ORF">BN9_090300</name>
</gene>
<feature type="transmembrane region" description="Helical" evidence="3">
    <location>
        <begin position="854"/>
        <end position="877"/>
    </location>
</feature>
<feature type="transmembrane region" description="Helical" evidence="3">
    <location>
        <begin position="653"/>
        <end position="673"/>
    </location>
</feature>
<sequence length="1088" mass="122848">MSARIHAGRLEDSGSKEQRHDDSGISSLEEESTDLMVGRAVALSRLDRLAFGQKRFLDTNMNDIGDLGIGILLYFMLSKYLSITVFLMGLSSLPAMILNIYGHGITDALVDPLGLAYTSLGNQGVHEEIVNDSSRCLPRGAIDCSGETVKTPFTSNPYTVSWIITVSDCIASLIFLVFIVVFRSIAHRAIETHLHENLTPAKYAVQVKGLPQDVTEKEVVEHFNALYDLTKPEMIHRLYCYCCWGRRRRVKRAKVRVGNVSVVKNVDHLDGLTSVTPSLYVNTWIAEVSFFRPTFGLLRSFLTIQSVSKQIEESEQICAILRKRVVYYSRDLKHTSRRERAERELKKALHQLQKLEQKCKKRSKPLLALQADVTGGKNALGRMKDGISLVKNSVSSACGTAFVVFNNLESRRRCLQDYRYSTWRYPRRFQPTCLRLRGTVPLQITSAPDPSNILWENLETTNLERFFRRLLTTLITILLLLISFAIISAAQTAQSAYKSRVPPSSLCEKSLPAIYYGSENFNRRNWNLKWYSNVTCPHNEHASARYYITYNAVNSTQIIEPTGITPAPVRCTEPCVSVDNTTTCSTLACFDQSLQDKGETCETYQANHVVYCLCVSAVASSIERYGWYKGLKILWDDFLPCRAFLTKYLAKNALIFLAATIIVTVNIMLKSILRAFATFERHSSESAKASSIVLKTFSAQFLNTAVIVLVVNASLNLKHVPVLKGIMKGKFSDFEREWYPTVGVGITTSMLLNAIIPQLTLLLQIGVFSPILRRWKRRTVRTQEQMNALYAGPTFDISVRYPLILNSLFVTMLFFGGAPILLFIASLAAALTYWADKLSIIHLYGVKTTYDDELGEFVIGFIPWTLALHLAFSMWMYGNPMLLKSSAWNLESFLQSFGLARGWYSSLLEKALSMDFLGSHGLIIKLTRSNAFVMFILFVLVVAGIVLFKVWTRAFLPIFARTIAIPIRLVWKTICTARVFPEDTWPSTPRSSREVIMPEYTALFRKSVPTSFQADKMLGFSVDANGELIRQWQEDTIRNGIQRRAGDRMRTWEALQAPIKSYAIEANEKYKVAVARIAAIKTSQLSPR</sequence>
<feature type="transmembrane region" description="Helical" evidence="3">
    <location>
        <begin position="750"/>
        <end position="772"/>
    </location>
</feature>
<organism evidence="4 5">
    <name type="scientific">Albugo candida</name>
    <dbReference type="NCBI Taxonomy" id="65357"/>
    <lineage>
        <taxon>Eukaryota</taxon>
        <taxon>Sar</taxon>
        <taxon>Stramenopiles</taxon>
        <taxon>Oomycota</taxon>
        <taxon>Peronosporomycetes</taxon>
        <taxon>Albuginales</taxon>
        <taxon>Albuginaceae</taxon>
        <taxon>Albugo</taxon>
    </lineage>
</organism>
<evidence type="ECO:0000256" key="3">
    <source>
        <dbReference type="SAM" id="Phobius"/>
    </source>
</evidence>
<feature type="transmembrane region" description="Helical" evidence="3">
    <location>
        <begin position="160"/>
        <end position="182"/>
    </location>
</feature>
<feature type="transmembrane region" description="Helical" evidence="3">
    <location>
        <begin position="808"/>
        <end position="834"/>
    </location>
</feature>
<feature type="transmembrane region" description="Helical" evidence="3">
    <location>
        <begin position="931"/>
        <end position="948"/>
    </location>
</feature>
<feature type="compositionally biased region" description="Basic and acidic residues" evidence="2">
    <location>
        <begin position="8"/>
        <end position="23"/>
    </location>
</feature>
<dbReference type="PANTHER" id="PTHR13018:SF135">
    <property type="entry name" value="CSC1_OSCA1-LIKE 7TM REGION DOMAIN-CONTAINING PROTEIN"/>
    <property type="match status" value="1"/>
</dbReference>
<dbReference type="OrthoDB" id="192629at2759"/>
<dbReference type="InterPro" id="IPR045122">
    <property type="entry name" value="Csc1-like"/>
</dbReference>
<evidence type="ECO:0000313" key="5">
    <source>
        <dbReference type="Proteomes" id="UP000053237"/>
    </source>
</evidence>
<evidence type="ECO:0000313" key="4">
    <source>
        <dbReference type="EMBL" id="CCI47987.1"/>
    </source>
</evidence>
<evidence type="ECO:0000256" key="1">
    <source>
        <dbReference type="SAM" id="Coils"/>
    </source>
</evidence>
<reference evidence="4 5" key="1">
    <citation type="submission" date="2012-05" db="EMBL/GenBank/DDBJ databases">
        <title>Recombination and specialization in a pathogen metapopulation.</title>
        <authorList>
            <person name="Gardiner A."/>
            <person name="Kemen E."/>
            <person name="Schultz-Larsen T."/>
            <person name="MacLean D."/>
            <person name="Van Oosterhout C."/>
            <person name="Jones J.D.G."/>
        </authorList>
    </citation>
    <scope>NUCLEOTIDE SEQUENCE [LARGE SCALE GENOMIC DNA]</scope>
    <source>
        <strain evidence="4 5">Ac Nc2</strain>
    </source>
</reference>
<dbReference type="AlphaFoldDB" id="A0A024GNS1"/>
<keyword evidence="3" id="KW-0812">Transmembrane</keyword>
<dbReference type="InParanoid" id="A0A024GNS1"/>
<feature type="transmembrane region" description="Helical" evidence="3">
    <location>
        <begin position="693"/>
        <end position="715"/>
    </location>
</feature>